<reference evidence="3 4" key="1">
    <citation type="submission" date="2018-04" db="EMBL/GenBank/DDBJ databases">
        <title>Genomic Encyclopedia of Archaeal and Bacterial Type Strains, Phase II (KMG-II): from individual species to whole genera.</title>
        <authorList>
            <person name="Goeker M."/>
        </authorList>
    </citation>
    <scope>NUCLEOTIDE SEQUENCE [LARGE SCALE GENOMIC DNA]</scope>
    <source>
        <strain evidence="3 4">DSM 45787</strain>
    </source>
</reference>
<dbReference type="Pfam" id="PF13087">
    <property type="entry name" value="AAA_12"/>
    <property type="match status" value="1"/>
</dbReference>
<dbReference type="PANTHER" id="PTHR10887">
    <property type="entry name" value="DNA2/NAM7 HELICASE FAMILY"/>
    <property type="match status" value="1"/>
</dbReference>
<keyword evidence="4" id="KW-1185">Reference proteome</keyword>
<keyword evidence="1" id="KW-0175">Coiled coil</keyword>
<accession>A0A2T6BH26</accession>
<evidence type="ECO:0000256" key="1">
    <source>
        <dbReference type="SAM" id="Coils"/>
    </source>
</evidence>
<feature type="coiled-coil region" evidence="1">
    <location>
        <begin position="48"/>
        <end position="92"/>
    </location>
</feature>
<feature type="domain" description="DNA2/NAM7 helicase-like C-terminal" evidence="2">
    <location>
        <begin position="274"/>
        <end position="385"/>
    </location>
</feature>
<dbReference type="InterPro" id="IPR045055">
    <property type="entry name" value="DNA2/NAM7-like"/>
</dbReference>
<gene>
    <name evidence="3" type="ORF">C8P63_11972</name>
</gene>
<dbReference type="InterPro" id="IPR041679">
    <property type="entry name" value="DNA2/NAM7-like_C"/>
</dbReference>
<proteinExistence type="predicted"/>
<name>A0A2T6BH26_9BACL</name>
<sequence>MLCMFPAVNQRSIFHRLIGFLQVSANESFLRKKKVEESFPSYKDADVKAVLLRKESEAKQEYDEHNQRFRELKAFRDRFKELEEEWKAWKDKHPSPEQDFFRDLDTHWRYQAFLLATHYWEARWLEELQSIDGSSLEHEEAIWRRYAKLTPCFVATMLSGPNFFRRLRKPEKYLYGFVDLLIIDEAGQVTPEQAGPMFALADRALVVGDTEQLQPIPRVNRPVDEVNLKTFGLLSEEEDFDRFSQSGWAASNGSVMKVAQRISQFGNPDYLGGMLLTEHYRCVEDIIQYCNDLCYQGRLVPRRKNPVPGEEIYGDLPRLGYLHVEGRAESTGGSWENHNEAATIAWWIHRMKDEWTQGNRRLEDVIAVVSPFRKQADLIRRYLQAISKT</sequence>
<evidence type="ECO:0000313" key="4">
    <source>
        <dbReference type="Proteomes" id="UP000244240"/>
    </source>
</evidence>
<dbReference type="SUPFAM" id="SSF52540">
    <property type="entry name" value="P-loop containing nucleoside triphosphate hydrolases"/>
    <property type="match status" value="1"/>
</dbReference>
<protein>
    <submittedName>
        <fullName evidence="3">AAA domain-containing protein</fullName>
    </submittedName>
</protein>
<dbReference type="AlphaFoldDB" id="A0A2T6BH26"/>
<evidence type="ECO:0000259" key="2">
    <source>
        <dbReference type="Pfam" id="PF13087"/>
    </source>
</evidence>
<evidence type="ECO:0000313" key="3">
    <source>
        <dbReference type="EMBL" id="PTX55365.1"/>
    </source>
</evidence>
<dbReference type="Proteomes" id="UP000244240">
    <property type="component" value="Unassembled WGS sequence"/>
</dbReference>
<dbReference type="EMBL" id="QBKR01000019">
    <property type="protein sequence ID" value="PTX55365.1"/>
    <property type="molecule type" value="Genomic_DNA"/>
</dbReference>
<comment type="caution">
    <text evidence="3">The sequence shown here is derived from an EMBL/GenBank/DDBJ whole genome shotgun (WGS) entry which is preliminary data.</text>
</comment>
<organism evidence="3 4">
    <name type="scientific">Melghirimyces profundicolus</name>
    <dbReference type="NCBI Taxonomy" id="1242148"/>
    <lineage>
        <taxon>Bacteria</taxon>
        <taxon>Bacillati</taxon>
        <taxon>Bacillota</taxon>
        <taxon>Bacilli</taxon>
        <taxon>Bacillales</taxon>
        <taxon>Thermoactinomycetaceae</taxon>
        <taxon>Melghirimyces</taxon>
    </lineage>
</organism>
<dbReference type="OrthoDB" id="9757917at2"/>
<dbReference type="PANTHER" id="PTHR10887:SF530">
    <property type="entry name" value="SUPERFAMILY I DNA HELICASES"/>
    <property type="match status" value="1"/>
</dbReference>
<dbReference type="InterPro" id="IPR027417">
    <property type="entry name" value="P-loop_NTPase"/>
</dbReference>
<dbReference type="Gene3D" id="3.40.50.300">
    <property type="entry name" value="P-loop containing nucleotide triphosphate hydrolases"/>
    <property type="match status" value="2"/>
</dbReference>